<sequence length="234" mass="24171">MMELAVRMVVSLAVVVGLLLLCVRFGGKRFKGRSGSPLQVLHRQSLSRSSGVALVSVGGRMLLLGTTDQQVQMLTEIDPAEVEAPAEPAAEAPVAVAPVATPVPVALAAPDSLLGSMAGQVDEPTRWLQPKGAQKRGQKRGLAAAATATPVYVAPAVTAPLPALAPVEEAQVASFAATLEAELEAELKAAVAAPQLSPAQVLLQEEQDQSPLAGSLLSPDTWRLAARAVSRRAS</sequence>
<dbReference type="STRING" id="1045774.SAMN05421872_107265"/>
<organism evidence="6 7">
    <name type="scientific">Nocardioides lianchengensis</name>
    <dbReference type="NCBI Taxonomy" id="1045774"/>
    <lineage>
        <taxon>Bacteria</taxon>
        <taxon>Bacillati</taxon>
        <taxon>Actinomycetota</taxon>
        <taxon>Actinomycetes</taxon>
        <taxon>Propionibacteriales</taxon>
        <taxon>Nocardioidaceae</taxon>
        <taxon>Nocardioides</taxon>
    </lineage>
</organism>
<keyword evidence="2" id="KW-1003">Cell membrane</keyword>
<comment type="subcellular location">
    <subcellularLocation>
        <location evidence="1">Cell membrane</location>
    </subcellularLocation>
</comment>
<dbReference type="Proteomes" id="UP000199034">
    <property type="component" value="Unassembled WGS sequence"/>
</dbReference>
<evidence type="ECO:0000256" key="1">
    <source>
        <dbReference type="ARBA" id="ARBA00004236"/>
    </source>
</evidence>
<evidence type="ECO:0000313" key="7">
    <source>
        <dbReference type="Proteomes" id="UP000199034"/>
    </source>
</evidence>
<reference evidence="6 7" key="1">
    <citation type="submission" date="2016-10" db="EMBL/GenBank/DDBJ databases">
        <authorList>
            <person name="de Groot N.N."/>
        </authorList>
    </citation>
    <scope>NUCLEOTIDE SEQUENCE [LARGE SCALE GENOMIC DNA]</scope>
    <source>
        <strain evidence="6 7">CGMCC 4.6858</strain>
    </source>
</reference>
<evidence type="ECO:0000256" key="4">
    <source>
        <dbReference type="ARBA" id="ARBA00022989"/>
    </source>
</evidence>
<keyword evidence="5" id="KW-0472">Membrane</keyword>
<evidence type="ECO:0000256" key="2">
    <source>
        <dbReference type="ARBA" id="ARBA00022475"/>
    </source>
</evidence>
<keyword evidence="6" id="KW-0969">Cilium</keyword>
<gene>
    <name evidence="6" type="ORF">SAMN05421872_107265</name>
</gene>
<dbReference type="OrthoDB" id="5191841at2"/>
<keyword evidence="6" id="KW-0282">Flagellum</keyword>
<evidence type="ECO:0000313" key="6">
    <source>
        <dbReference type="EMBL" id="SDD34873.1"/>
    </source>
</evidence>
<dbReference type="AlphaFoldDB" id="A0A1G6U0N2"/>
<keyword evidence="6" id="KW-0966">Cell projection</keyword>
<proteinExistence type="predicted"/>
<dbReference type="EMBL" id="FMZM01000007">
    <property type="protein sequence ID" value="SDD34873.1"/>
    <property type="molecule type" value="Genomic_DNA"/>
</dbReference>
<keyword evidence="4" id="KW-1133">Transmembrane helix</keyword>
<dbReference type="GO" id="GO:0044781">
    <property type="term" value="P:bacterial-type flagellum organization"/>
    <property type="evidence" value="ECO:0007669"/>
    <property type="project" value="InterPro"/>
</dbReference>
<keyword evidence="3" id="KW-0812">Transmembrane</keyword>
<keyword evidence="7" id="KW-1185">Reference proteome</keyword>
<dbReference type="InterPro" id="IPR022781">
    <property type="entry name" value="Flagellar_biosynth_FliO"/>
</dbReference>
<evidence type="ECO:0000256" key="5">
    <source>
        <dbReference type="ARBA" id="ARBA00023136"/>
    </source>
</evidence>
<dbReference type="Pfam" id="PF04347">
    <property type="entry name" value="FliO"/>
    <property type="match status" value="1"/>
</dbReference>
<name>A0A1G6U0N2_9ACTN</name>
<protein>
    <submittedName>
        <fullName evidence="6">Flagellar biosynthesis protein, FliO</fullName>
    </submittedName>
</protein>
<accession>A0A1G6U0N2</accession>
<evidence type="ECO:0000256" key="3">
    <source>
        <dbReference type="ARBA" id="ARBA00022692"/>
    </source>
</evidence>
<dbReference type="GO" id="GO:0016020">
    <property type="term" value="C:membrane"/>
    <property type="evidence" value="ECO:0007669"/>
    <property type="project" value="InterPro"/>
</dbReference>